<evidence type="ECO:0000259" key="5">
    <source>
        <dbReference type="Pfam" id="PF16113"/>
    </source>
</evidence>
<evidence type="ECO:0000256" key="1">
    <source>
        <dbReference type="ARBA" id="ARBA00001709"/>
    </source>
</evidence>
<sequence>MSSLTRLSFRMGSSAAAGSSSRSPSLVAANRLSTFSRHLAQSPSAGRGRKNKSSSDSETVVASTEMAKMDEEKPKSDWLKDRAAQAIETEHVTYSVNNYLRTYRLTRDKALNSLTHEMILSLQQKLTSWKESEHCHIILGTGGEKAFCAGGDVKQLVIDAQNGKSSALSFFKDEFELNWQLARLGKPYIVIMDGITMGGGCGIALPAPIRIATPKTHFAMPETKIGYSPDVGVQYYLAQLDGNIGAWLAVTGSDIYGRAAYELGLATHYVYTNRLEDLKGQLAQLDNPSLPVISSLIASYSAEVVDGTDSSVVSSRQSPEAPSGIKGEIRVFLDKTFGHKSIAEIHEALVKAEQDETLSGEVKEWAKVQKEAMDMRSPTGMAVALEAYKAAKKSQRLDLALQNDISMATAFSGPNRPTDDFLTGVTQVLITKSKDRAAWSPDSLKDVTPSSIRSNFFDTSSPHLAERPTLSLSPKPSSKASERDSTWGQFRRFGLPGDKEVEETVRGSSPGSGAFKITTSELIERLLDNRGETGGPRHREVEKRVRSIVARTCVEKDGYLDWKD</sequence>
<name>A0A1Y2AF86_9TREE</name>
<dbReference type="NCBIfam" id="NF004127">
    <property type="entry name" value="PRK05617.1"/>
    <property type="match status" value="1"/>
</dbReference>
<evidence type="ECO:0000313" key="6">
    <source>
        <dbReference type="EMBL" id="ORY21094.1"/>
    </source>
</evidence>
<feature type="compositionally biased region" description="Low complexity" evidence="4">
    <location>
        <begin position="13"/>
        <end position="29"/>
    </location>
</feature>
<dbReference type="PANTHER" id="PTHR43176">
    <property type="entry name" value="3-HYDROXYISOBUTYRYL-COA HYDROLASE-RELATED"/>
    <property type="match status" value="1"/>
</dbReference>
<proteinExistence type="predicted"/>
<comment type="caution">
    <text evidence="6">The sequence shown here is derived from an EMBL/GenBank/DDBJ whole genome shotgun (WGS) entry which is preliminary data.</text>
</comment>
<dbReference type="InterPro" id="IPR045004">
    <property type="entry name" value="ECH_dom"/>
</dbReference>
<protein>
    <recommendedName>
        <fullName evidence="2">3-hydroxyisobutyryl-CoA hydrolase</fullName>
        <ecNumber evidence="2">3.1.2.4</ecNumber>
    </recommendedName>
</protein>
<feature type="region of interest" description="Disordered" evidence="4">
    <location>
        <begin position="1"/>
        <end position="77"/>
    </location>
</feature>
<keyword evidence="3" id="KW-0378">Hydrolase</keyword>
<dbReference type="CDD" id="cd06558">
    <property type="entry name" value="crotonase-like"/>
    <property type="match status" value="1"/>
</dbReference>
<dbReference type="FunCoup" id="A0A1Y2AF86">
    <property type="interactions" value="309"/>
</dbReference>
<dbReference type="EMBL" id="MCFC01000118">
    <property type="protein sequence ID" value="ORY21094.1"/>
    <property type="molecule type" value="Genomic_DNA"/>
</dbReference>
<dbReference type="EC" id="3.1.2.4" evidence="2"/>
<accession>A0A1Y2AF86</accession>
<feature type="compositionally biased region" description="Low complexity" evidence="4">
    <location>
        <begin position="470"/>
        <end position="479"/>
    </location>
</feature>
<dbReference type="STRING" id="71784.A0A1Y2AF86"/>
<organism evidence="6 7">
    <name type="scientific">Naematelia encephala</name>
    <dbReference type="NCBI Taxonomy" id="71784"/>
    <lineage>
        <taxon>Eukaryota</taxon>
        <taxon>Fungi</taxon>
        <taxon>Dikarya</taxon>
        <taxon>Basidiomycota</taxon>
        <taxon>Agaricomycotina</taxon>
        <taxon>Tremellomycetes</taxon>
        <taxon>Tremellales</taxon>
        <taxon>Naemateliaceae</taxon>
        <taxon>Naematelia</taxon>
    </lineage>
</organism>
<reference evidence="6 7" key="1">
    <citation type="submission" date="2016-07" db="EMBL/GenBank/DDBJ databases">
        <title>Pervasive Adenine N6-methylation of Active Genes in Fungi.</title>
        <authorList>
            <consortium name="DOE Joint Genome Institute"/>
            <person name="Mondo S.J."/>
            <person name="Dannebaum R.O."/>
            <person name="Kuo R.C."/>
            <person name="Labutti K."/>
            <person name="Haridas S."/>
            <person name="Kuo A."/>
            <person name="Salamov A."/>
            <person name="Ahrendt S.R."/>
            <person name="Lipzen A."/>
            <person name="Sullivan W."/>
            <person name="Andreopoulos W.B."/>
            <person name="Clum A."/>
            <person name="Lindquist E."/>
            <person name="Daum C."/>
            <person name="Ramamoorthy G.K."/>
            <person name="Gryganskyi A."/>
            <person name="Culley D."/>
            <person name="Magnuson J.K."/>
            <person name="James T.Y."/>
            <person name="O'Malley M.A."/>
            <person name="Stajich J.E."/>
            <person name="Spatafora J.W."/>
            <person name="Visel A."/>
            <person name="Grigoriev I.V."/>
        </authorList>
    </citation>
    <scope>NUCLEOTIDE SEQUENCE [LARGE SCALE GENOMIC DNA]</scope>
    <source>
        <strain evidence="6 7">68-887.2</strain>
    </source>
</reference>
<evidence type="ECO:0000256" key="2">
    <source>
        <dbReference type="ARBA" id="ARBA00011915"/>
    </source>
</evidence>
<feature type="region of interest" description="Disordered" evidence="4">
    <location>
        <begin position="457"/>
        <end position="493"/>
    </location>
</feature>
<dbReference type="OrthoDB" id="1737613at2759"/>
<dbReference type="GO" id="GO:0005739">
    <property type="term" value="C:mitochondrion"/>
    <property type="evidence" value="ECO:0007669"/>
    <property type="project" value="TreeGrafter"/>
</dbReference>
<dbReference type="AlphaFoldDB" id="A0A1Y2AF86"/>
<dbReference type="InterPro" id="IPR029045">
    <property type="entry name" value="ClpP/crotonase-like_dom_sf"/>
</dbReference>
<evidence type="ECO:0000256" key="4">
    <source>
        <dbReference type="SAM" id="MobiDB-lite"/>
    </source>
</evidence>
<dbReference type="GO" id="GO:0003860">
    <property type="term" value="F:3-hydroxyisobutyryl-CoA hydrolase activity"/>
    <property type="evidence" value="ECO:0007669"/>
    <property type="project" value="UniProtKB-EC"/>
</dbReference>
<feature type="compositionally biased region" description="Polar residues" evidence="4">
    <location>
        <begin position="31"/>
        <end position="44"/>
    </location>
</feature>
<dbReference type="InterPro" id="IPR032259">
    <property type="entry name" value="HIBYL-CoA-H"/>
</dbReference>
<evidence type="ECO:0000313" key="7">
    <source>
        <dbReference type="Proteomes" id="UP000193986"/>
    </source>
</evidence>
<feature type="domain" description="Enoyl-CoA hydratase/isomerase" evidence="5">
    <location>
        <begin position="101"/>
        <end position="456"/>
    </location>
</feature>
<dbReference type="PANTHER" id="PTHR43176:SF3">
    <property type="entry name" value="3-HYDROXYISOBUTYRYL-COA HYDROLASE, MITOCHONDRIAL"/>
    <property type="match status" value="1"/>
</dbReference>
<dbReference type="Gene3D" id="3.90.226.10">
    <property type="entry name" value="2-enoyl-CoA Hydratase, Chain A, domain 1"/>
    <property type="match status" value="1"/>
</dbReference>
<evidence type="ECO:0000256" key="3">
    <source>
        <dbReference type="ARBA" id="ARBA00022801"/>
    </source>
</evidence>
<gene>
    <name evidence="6" type="ORF">BCR39DRAFT_554192</name>
</gene>
<dbReference type="InParanoid" id="A0A1Y2AF86"/>
<dbReference type="Pfam" id="PF16113">
    <property type="entry name" value="ECH_2"/>
    <property type="match status" value="1"/>
</dbReference>
<keyword evidence="7" id="KW-1185">Reference proteome</keyword>
<comment type="catalytic activity">
    <reaction evidence="1">
        <text>3-hydroxy-2-methylpropanoyl-CoA + H2O = 3-hydroxy-2-methylpropanoate + CoA + H(+)</text>
        <dbReference type="Rhea" id="RHEA:20888"/>
        <dbReference type="ChEBI" id="CHEBI:11805"/>
        <dbReference type="ChEBI" id="CHEBI:15377"/>
        <dbReference type="ChEBI" id="CHEBI:15378"/>
        <dbReference type="ChEBI" id="CHEBI:57287"/>
        <dbReference type="ChEBI" id="CHEBI:57340"/>
        <dbReference type="EC" id="3.1.2.4"/>
    </reaction>
</comment>
<dbReference type="Proteomes" id="UP000193986">
    <property type="component" value="Unassembled WGS sequence"/>
</dbReference>
<dbReference type="GO" id="GO:0006574">
    <property type="term" value="P:L-valine catabolic process"/>
    <property type="evidence" value="ECO:0007669"/>
    <property type="project" value="TreeGrafter"/>
</dbReference>
<feature type="compositionally biased region" description="Basic and acidic residues" evidence="4">
    <location>
        <begin position="67"/>
        <end position="77"/>
    </location>
</feature>
<dbReference type="SUPFAM" id="SSF52096">
    <property type="entry name" value="ClpP/crotonase"/>
    <property type="match status" value="1"/>
</dbReference>